<dbReference type="Proteomes" id="UP000235672">
    <property type="component" value="Unassembled WGS sequence"/>
</dbReference>
<keyword evidence="3" id="KW-1185">Reference proteome</keyword>
<evidence type="ECO:0000313" key="2">
    <source>
        <dbReference type="EMBL" id="PMD15148.1"/>
    </source>
</evidence>
<proteinExistence type="predicted"/>
<evidence type="ECO:0000313" key="3">
    <source>
        <dbReference type="Proteomes" id="UP000235672"/>
    </source>
</evidence>
<reference evidence="2 3" key="1">
    <citation type="submission" date="2016-05" db="EMBL/GenBank/DDBJ databases">
        <title>A degradative enzymes factory behind the ericoid mycorrhizal symbiosis.</title>
        <authorList>
            <consortium name="DOE Joint Genome Institute"/>
            <person name="Martino E."/>
            <person name="Morin E."/>
            <person name="Grelet G."/>
            <person name="Kuo A."/>
            <person name="Kohler A."/>
            <person name="Daghino S."/>
            <person name="Barry K."/>
            <person name="Choi C."/>
            <person name="Cichocki N."/>
            <person name="Clum A."/>
            <person name="Copeland A."/>
            <person name="Hainaut M."/>
            <person name="Haridas S."/>
            <person name="Labutti K."/>
            <person name="Lindquist E."/>
            <person name="Lipzen A."/>
            <person name="Khouja H.-R."/>
            <person name="Murat C."/>
            <person name="Ohm R."/>
            <person name="Olson A."/>
            <person name="Spatafora J."/>
            <person name="Veneault-Fourrey C."/>
            <person name="Henrissat B."/>
            <person name="Grigoriev I."/>
            <person name="Martin F."/>
            <person name="Perotto S."/>
        </authorList>
    </citation>
    <scope>NUCLEOTIDE SEQUENCE [LARGE SCALE GENOMIC DNA]</scope>
    <source>
        <strain evidence="2 3">UAMH 7357</strain>
    </source>
</reference>
<feature type="compositionally biased region" description="Basic and acidic residues" evidence="1">
    <location>
        <begin position="1"/>
        <end position="13"/>
    </location>
</feature>
<feature type="compositionally biased region" description="Pro residues" evidence="1">
    <location>
        <begin position="14"/>
        <end position="27"/>
    </location>
</feature>
<feature type="region of interest" description="Disordered" evidence="1">
    <location>
        <begin position="1"/>
        <end position="67"/>
    </location>
</feature>
<protein>
    <submittedName>
        <fullName evidence="2">Uncharacterized protein</fullName>
    </submittedName>
</protein>
<name>A0A2J6PM70_9HELO</name>
<sequence length="568" mass="62565">MSRPTERRSDRDLMPPPPLPPVRPRPPALFRTHGDTTTPIIVSSPESSDDDEDVGSTASSTPHARARGAGNFTMRMLDNLRSLLYGTEGGGSCCVVGRIPIGDGVGGQEGEEGVAPITVRFDKSDGSVARLQFPPLPIRNNDSGLKDLLRACSPLSPSSAFGGSRRGEGGGVGSLDAKYFSTDFHPHDCGILDTVAQRLLPQINESIKNKGKDGGDDVQRIRAELIRLEIYPPSTSTTLIKLHLPLNTRQATSSFGTLLIILPTHHLGAQFNLSHPSNTQAQTISTTSTSSSIQYLAFSNLATLSLTPPTSGHLVTLTYSLFSSFPTNLHLHPSSSSSSSFIDPKSFPLLACIKHILSQPDFLPSGGPLGFFCRNNYAHTCRGAEKRFPWCLTGIDYVLFSVFKALRFEPRVRTVLGDEAWDEYYEYRLRKFMEDDREMGEEVPVQQNISRVGKEFGRIRMVDVRIAADEDPTPVVRKFFPFEEMEDVVWLNEARHEGWEVQIVNLKGVASGDRDEQEGEDGGALMWHYSCAAILVDIPGFGERRELMEGGEEEEEEMGNRVNPLESE</sequence>
<organism evidence="2 3">
    <name type="scientific">Hyaloscypha hepaticicola</name>
    <dbReference type="NCBI Taxonomy" id="2082293"/>
    <lineage>
        <taxon>Eukaryota</taxon>
        <taxon>Fungi</taxon>
        <taxon>Dikarya</taxon>
        <taxon>Ascomycota</taxon>
        <taxon>Pezizomycotina</taxon>
        <taxon>Leotiomycetes</taxon>
        <taxon>Helotiales</taxon>
        <taxon>Hyaloscyphaceae</taxon>
        <taxon>Hyaloscypha</taxon>
    </lineage>
</organism>
<accession>A0A2J6PM70</accession>
<dbReference type="EMBL" id="KZ613515">
    <property type="protein sequence ID" value="PMD15148.1"/>
    <property type="molecule type" value="Genomic_DNA"/>
</dbReference>
<evidence type="ECO:0000256" key="1">
    <source>
        <dbReference type="SAM" id="MobiDB-lite"/>
    </source>
</evidence>
<dbReference type="OrthoDB" id="27483at2759"/>
<dbReference type="AlphaFoldDB" id="A0A2J6PM70"/>
<gene>
    <name evidence="2" type="ORF">NA56DRAFT_634885</name>
</gene>
<feature type="region of interest" description="Disordered" evidence="1">
    <location>
        <begin position="548"/>
        <end position="568"/>
    </location>
</feature>